<feature type="region of interest" description="Disordered" evidence="4">
    <location>
        <begin position="27"/>
        <end position="79"/>
    </location>
</feature>
<dbReference type="InterPro" id="IPR036910">
    <property type="entry name" value="HMG_box_dom_sf"/>
</dbReference>
<evidence type="ECO:0000313" key="6">
    <source>
        <dbReference type="EMBL" id="EKM56042.1"/>
    </source>
</evidence>
<organism evidence="6 7">
    <name type="scientific">Phanerochaete carnosa (strain HHB-10118-sp)</name>
    <name type="common">White-rot fungus</name>
    <name type="synonym">Peniophora carnosa</name>
    <dbReference type="NCBI Taxonomy" id="650164"/>
    <lineage>
        <taxon>Eukaryota</taxon>
        <taxon>Fungi</taxon>
        <taxon>Dikarya</taxon>
        <taxon>Basidiomycota</taxon>
        <taxon>Agaricomycotina</taxon>
        <taxon>Agaricomycetes</taxon>
        <taxon>Polyporales</taxon>
        <taxon>Phanerochaetaceae</taxon>
        <taxon>Phanerochaete</taxon>
    </lineage>
</organism>
<feature type="compositionally biased region" description="Basic and acidic residues" evidence="4">
    <location>
        <begin position="124"/>
        <end position="143"/>
    </location>
</feature>
<evidence type="ECO:0000256" key="1">
    <source>
        <dbReference type="ARBA" id="ARBA00023125"/>
    </source>
</evidence>
<dbReference type="GO" id="GO:0001228">
    <property type="term" value="F:DNA-binding transcription activator activity, RNA polymerase II-specific"/>
    <property type="evidence" value="ECO:0007669"/>
    <property type="project" value="TreeGrafter"/>
</dbReference>
<feature type="region of interest" description="Disordered" evidence="4">
    <location>
        <begin position="95"/>
        <end position="213"/>
    </location>
</feature>
<dbReference type="RefSeq" id="XP_007396342.1">
    <property type="nucleotide sequence ID" value="XM_007396280.1"/>
</dbReference>
<feature type="compositionally biased region" description="Pro residues" evidence="4">
    <location>
        <begin position="34"/>
        <end position="45"/>
    </location>
</feature>
<dbReference type="CDD" id="cd01389">
    <property type="entry name" value="HMG-box_ROX1-like"/>
    <property type="match status" value="1"/>
</dbReference>
<name>K5WZU3_PHACS</name>
<keyword evidence="7" id="KW-1185">Reference proteome</keyword>
<feature type="compositionally biased region" description="Basic residues" evidence="4">
    <location>
        <begin position="150"/>
        <end position="159"/>
    </location>
</feature>
<sequence>MTTPLPLVYPDVCGWNASTNTLDQIIPSASSSVMPPPQTSSPHPSPITVLEPVPVRPACSRQPSRTPRRSDDPNHVPRPRNAFFIFRCEFTRKHTGEAKDSTRSSTPEKVLSKRAGAAWAAMSDAEKGPYRDEAKKESKRHTLENPGYRYKPKRKKPPQRRTTGPVTRREQVESLVQLREGTSARLAESTSGCPHSHASSSPEPDGPVTPRDLQHRRSMSLPHIDGVDHLSPYSYTHTYFITPASCSSSPSPDPQRNGRRLSSARQRSFSPNMYIPPPDLSFDLEFAEATAPFALFSPRGSTVSLPELSSLQDFTFYDDGSSTYSTPQISPAASMYDISQPECFAAPLVPQQHELSAPAFNRRHRSNTAPSATMSPLAFLSSSLSNWNGEAPPPVTLTRGSTAPALTISPPDPSASLLLGQPPIQVITDEADYGYGTLLAPGIDLDPDRTPRRADFAPNVQALYAPPYVPTPPLPPGYPQPVCTDVPLAHASPGEAYALESYSEGLGAFDITPAIYDMSPFEDIDFSDFLHVSQ</sequence>
<feature type="compositionally biased region" description="Polar residues" evidence="4">
    <location>
        <begin position="188"/>
        <end position="202"/>
    </location>
</feature>
<dbReference type="InParanoid" id="K5WZU3"/>
<dbReference type="PANTHER" id="PTHR10270:SF161">
    <property type="entry name" value="SEX-DETERMINING REGION Y PROTEIN"/>
    <property type="match status" value="1"/>
</dbReference>
<keyword evidence="3" id="KW-0539">Nucleus</keyword>
<feature type="region of interest" description="Disordered" evidence="4">
    <location>
        <begin position="245"/>
        <end position="272"/>
    </location>
</feature>
<dbReference type="Proteomes" id="UP000008370">
    <property type="component" value="Unassembled WGS sequence"/>
</dbReference>
<dbReference type="SUPFAM" id="SSF47095">
    <property type="entry name" value="HMG-box"/>
    <property type="match status" value="1"/>
</dbReference>
<dbReference type="AlphaFoldDB" id="K5WZU3"/>
<gene>
    <name evidence="6" type="ORF">PHACADRAFT_184752</name>
</gene>
<dbReference type="KEGG" id="pco:PHACADRAFT_184752"/>
<reference evidence="6 7" key="1">
    <citation type="journal article" date="2012" name="BMC Genomics">
        <title>Comparative genomics of the white-rot fungi, Phanerochaete carnosa and P. chrysosporium, to elucidate the genetic basis of the distinct wood types they colonize.</title>
        <authorList>
            <person name="Suzuki H."/>
            <person name="MacDonald J."/>
            <person name="Syed K."/>
            <person name="Salamov A."/>
            <person name="Hori C."/>
            <person name="Aerts A."/>
            <person name="Henrissat B."/>
            <person name="Wiebenga A."/>
            <person name="vanKuyk P.A."/>
            <person name="Barry K."/>
            <person name="Lindquist E."/>
            <person name="LaButti K."/>
            <person name="Lapidus A."/>
            <person name="Lucas S."/>
            <person name="Coutinho P."/>
            <person name="Gong Y."/>
            <person name="Samejima M."/>
            <person name="Mahadevan R."/>
            <person name="Abou-Zaid M."/>
            <person name="de Vries R.P."/>
            <person name="Igarashi K."/>
            <person name="Yadav J.S."/>
            <person name="Grigoriev I.V."/>
            <person name="Master E.R."/>
        </authorList>
    </citation>
    <scope>NUCLEOTIDE SEQUENCE [LARGE SCALE GENOMIC DNA]</scope>
    <source>
        <strain evidence="6 7">HHB-10118-sp</strain>
    </source>
</reference>
<dbReference type="GO" id="GO:0000978">
    <property type="term" value="F:RNA polymerase II cis-regulatory region sequence-specific DNA binding"/>
    <property type="evidence" value="ECO:0007669"/>
    <property type="project" value="TreeGrafter"/>
</dbReference>
<dbReference type="HOGENOM" id="CLU_471821_0_0_1"/>
<dbReference type="OrthoDB" id="6247875at2759"/>
<evidence type="ECO:0000256" key="4">
    <source>
        <dbReference type="SAM" id="MobiDB-lite"/>
    </source>
</evidence>
<accession>K5WZU3</accession>
<feature type="domain" description="HMG box" evidence="5">
    <location>
        <begin position="76"/>
        <end position="149"/>
    </location>
</feature>
<evidence type="ECO:0000259" key="5">
    <source>
        <dbReference type="PROSITE" id="PS50118"/>
    </source>
</evidence>
<dbReference type="PROSITE" id="PS50118">
    <property type="entry name" value="HMG_BOX_2"/>
    <property type="match status" value="1"/>
</dbReference>
<dbReference type="Pfam" id="PF00505">
    <property type="entry name" value="HMG_box"/>
    <property type="match status" value="1"/>
</dbReference>
<evidence type="ECO:0000313" key="7">
    <source>
        <dbReference type="Proteomes" id="UP000008370"/>
    </source>
</evidence>
<feature type="DNA-binding region" description="HMG box" evidence="3">
    <location>
        <begin position="76"/>
        <end position="149"/>
    </location>
</feature>
<proteinExistence type="predicted"/>
<dbReference type="GO" id="GO:0005634">
    <property type="term" value="C:nucleus"/>
    <property type="evidence" value="ECO:0007669"/>
    <property type="project" value="UniProtKB-UniRule"/>
</dbReference>
<dbReference type="GeneID" id="18910229"/>
<evidence type="ECO:0000256" key="2">
    <source>
        <dbReference type="ARBA" id="ARBA00023163"/>
    </source>
</evidence>
<dbReference type="GO" id="GO:0030154">
    <property type="term" value="P:cell differentiation"/>
    <property type="evidence" value="ECO:0007669"/>
    <property type="project" value="TreeGrafter"/>
</dbReference>
<keyword evidence="1 3" id="KW-0238">DNA-binding</keyword>
<dbReference type="InterPro" id="IPR050140">
    <property type="entry name" value="SRY-related_HMG-box_TF-like"/>
</dbReference>
<dbReference type="PANTHER" id="PTHR10270">
    <property type="entry name" value="SOX TRANSCRIPTION FACTOR"/>
    <property type="match status" value="1"/>
</dbReference>
<dbReference type="EMBL" id="JH930472">
    <property type="protein sequence ID" value="EKM56042.1"/>
    <property type="molecule type" value="Genomic_DNA"/>
</dbReference>
<dbReference type="SMART" id="SM00398">
    <property type="entry name" value="HMG"/>
    <property type="match status" value="1"/>
</dbReference>
<keyword evidence="2" id="KW-0804">Transcription</keyword>
<protein>
    <recommendedName>
        <fullName evidence="5">HMG box domain-containing protein</fullName>
    </recommendedName>
</protein>
<dbReference type="InterPro" id="IPR009071">
    <property type="entry name" value="HMG_box_dom"/>
</dbReference>
<evidence type="ECO:0000256" key="3">
    <source>
        <dbReference type="PROSITE-ProRule" id="PRU00267"/>
    </source>
</evidence>
<dbReference type="Gene3D" id="1.10.30.10">
    <property type="entry name" value="High mobility group box domain"/>
    <property type="match status" value="1"/>
</dbReference>